<proteinExistence type="inferred from homology"/>
<evidence type="ECO:0000256" key="3">
    <source>
        <dbReference type="RuleBase" id="RU003718"/>
    </source>
</evidence>
<dbReference type="EMBL" id="GL377709">
    <property type="protein sequence ID" value="EFJ05995.1"/>
    <property type="molecule type" value="Genomic_DNA"/>
</dbReference>
<name>D8TBD0_SELML</name>
<dbReference type="InterPro" id="IPR002213">
    <property type="entry name" value="UDP_glucos_trans"/>
</dbReference>
<dbReference type="FunCoup" id="D8TBD0">
    <property type="interactions" value="155"/>
</dbReference>
<evidence type="ECO:0000256" key="1">
    <source>
        <dbReference type="ARBA" id="ARBA00009995"/>
    </source>
</evidence>
<protein>
    <recommendedName>
        <fullName evidence="4">Glycosyltransferase</fullName>
        <ecNumber evidence="4">2.4.1.-</ecNumber>
    </recommendedName>
</protein>
<evidence type="ECO:0000256" key="2">
    <source>
        <dbReference type="ARBA" id="ARBA00022679"/>
    </source>
</evidence>
<evidence type="ECO:0000313" key="5">
    <source>
        <dbReference type="EMBL" id="EFJ05995.1"/>
    </source>
</evidence>
<dbReference type="SUPFAM" id="SSF53756">
    <property type="entry name" value="UDP-Glycosyltransferase/glycogen phosphorylase"/>
    <property type="match status" value="1"/>
</dbReference>
<dbReference type="PANTHER" id="PTHR11926:SF774">
    <property type="entry name" value="UDP-GLYCOSYLTRANSFERASE 85A1-RELATED"/>
    <property type="match status" value="1"/>
</dbReference>
<dbReference type="PROSITE" id="PS00375">
    <property type="entry name" value="UDPGT"/>
    <property type="match status" value="1"/>
</dbReference>
<accession>D8TBD0</accession>
<dbReference type="FunFam" id="3.40.50.2000:FF:000056">
    <property type="entry name" value="Glycosyltransferase"/>
    <property type="match status" value="1"/>
</dbReference>
<dbReference type="InParanoid" id="D8TBD0"/>
<dbReference type="GO" id="GO:0035251">
    <property type="term" value="F:UDP-glucosyltransferase activity"/>
    <property type="evidence" value="ECO:0000318"/>
    <property type="project" value="GO_Central"/>
</dbReference>
<dbReference type="EC" id="2.4.1.-" evidence="4"/>
<dbReference type="KEGG" id="smo:SELMODRAFT_431065"/>
<dbReference type="InterPro" id="IPR035595">
    <property type="entry name" value="UDP_glycos_trans_CS"/>
</dbReference>
<keyword evidence="6" id="KW-1185">Reference proteome</keyword>
<keyword evidence="3" id="KW-0328">Glycosyltransferase</keyword>
<dbReference type="PANTHER" id="PTHR11926">
    <property type="entry name" value="GLUCOSYL/GLUCURONOSYL TRANSFERASES"/>
    <property type="match status" value="1"/>
</dbReference>
<keyword evidence="2 3" id="KW-0808">Transferase</keyword>
<sequence>MSQVHILAMPFPGQGHISPMLNLVKHLISRSTSVVVTIVNIDSIHRKLHAATQTSPSPSPSFDQLRFVSIPFHWSIPHGFDAYCMQNMVSFMEAAESMNVELEKLLRELHPSSNFCCLISDYFLPWTQRVADKFGIPRVALWCGCAAWSSLEFHIQDMVSRNHVPVLELDQASFLVDYIPGLPPLHPADIPTYLHTASERWIQMIVERAPLIRQAAWVLVDSFSELEPQVFEAMQQRLGHKFVSVGPLSLLHSSSSTIALRPADEQCLEWLDGQAPASVVYISFGSNAVLSVDQFEELAEALEAMKQPFLWVIRPELVTAARPDVLPRLDESDVEQRKAAFLERTRNFGFVTAWSPQLKVLSHAAVGCFVTHCGWNSIQESIASGVPMVGWPWAAEQNLNCKLMAEDWKLGLRFRQVTDTDTDTTAAVNAAKRGGVIKSVQIQKIIREIVEDHEVAAELRAKAKQMKDVARAAVANGGSSFQNLSRFCEELAATSF</sequence>
<comment type="similarity">
    <text evidence="1 3">Belongs to the UDP-glycosyltransferase family.</text>
</comment>
<reference evidence="5 6" key="1">
    <citation type="journal article" date="2011" name="Science">
        <title>The Selaginella genome identifies genetic changes associated with the evolution of vascular plants.</title>
        <authorList>
            <person name="Banks J.A."/>
            <person name="Nishiyama T."/>
            <person name="Hasebe M."/>
            <person name="Bowman J.L."/>
            <person name="Gribskov M."/>
            <person name="dePamphilis C."/>
            <person name="Albert V.A."/>
            <person name="Aono N."/>
            <person name="Aoyama T."/>
            <person name="Ambrose B.A."/>
            <person name="Ashton N.W."/>
            <person name="Axtell M.J."/>
            <person name="Barker E."/>
            <person name="Barker M.S."/>
            <person name="Bennetzen J.L."/>
            <person name="Bonawitz N.D."/>
            <person name="Chapple C."/>
            <person name="Cheng C."/>
            <person name="Correa L.G."/>
            <person name="Dacre M."/>
            <person name="DeBarry J."/>
            <person name="Dreyer I."/>
            <person name="Elias M."/>
            <person name="Engstrom E.M."/>
            <person name="Estelle M."/>
            <person name="Feng L."/>
            <person name="Finet C."/>
            <person name="Floyd S.K."/>
            <person name="Frommer W.B."/>
            <person name="Fujita T."/>
            <person name="Gramzow L."/>
            <person name="Gutensohn M."/>
            <person name="Harholt J."/>
            <person name="Hattori M."/>
            <person name="Heyl A."/>
            <person name="Hirai T."/>
            <person name="Hiwatashi Y."/>
            <person name="Ishikawa M."/>
            <person name="Iwata M."/>
            <person name="Karol K.G."/>
            <person name="Koehler B."/>
            <person name="Kolukisaoglu U."/>
            <person name="Kubo M."/>
            <person name="Kurata T."/>
            <person name="Lalonde S."/>
            <person name="Li K."/>
            <person name="Li Y."/>
            <person name="Litt A."/>
            <person name="Lyons E."/>
            <person name="Manning G."/>
            <person name="Maruyama T."/>
            <person name="Michael T.P."/>
            <person name="Mikami K."/>
            <person name="Miyazaki S."/>
            <person name="Morinaga S."/>
            <person name="Murata T."/>
            <person name="Mueller-Roeber B."/>
            <person name="Nelson D.R."/>
            <person name="Obara M."/>
            <person name="Oguri Y."/>
            <person name="Olmstead R.G."/>
            <person name="Onodera N."/>
            <person name="Petersen B.L."/>
            <person name="Pils B."/>
            <person name="Prigge M."/>
            <person name="Rensing S.A."/>
            <person name="Riano-Pachon D.M."/>
            <person name="Roberts A.W."/>
            <person name="Sato Y."/>
            <person name="Scheller H.V."/>
            <person name="Schulz B."/>
            <person name="Schulz C."/>
            <person name="Shakirov E.V."/>
            <person name="Shibagaki N."/>
            <person name="Shinohara N."/>
            <person name="Shippen D.E."/>
            <person name="Soerensen I."/>
            <person name="Sotooka R."/>
            <person name="Sugimoto N."/>
            <person name="Sugita M."/>
            <person name="Sumikawa N."/>
            <person name="Tanurdzic M."/>
            <person name="Theissen G."/>
            <person name="Ulvskov P."/>
            <person name="Wakazuki S."/>
            <person name="Weng J.K."/>
            <person name="Willats W.W."/>
            <person name="Wipf D."/>
            <person name="Wolf P.G."/>
            <person name="Yang L."/>
            <person name="Zimmer A.D."/>
            <person name="Zhu Q."/>
            <person name="Mitros T."/>
            <person name="Hellsten U."/>
            <person name="Loque D."/>
            <person name="Otillar R."/>
            <person name="Salamov A."/>
            <person name="Schmutz J."/>
            <person name="Shapiro H."/>
            <person name="Lindquist E."/>
            <person name="Lucas S."/>
            <person name="Rokhsar D."/>
            <person name="Grigoriev I.V."/>
        </authorList>
    </citation>
    <scope>NUCLEOTIDE SEQUENCE [LARGE SCALE GENOMIC DNA]</scope>
</reference>
<organism evidence="6">
    <name type="scientific">Selaginella moellendorffii</name>
    <name type="common">Spikemoss</name>
    <dbReference type="NCBI Taxonomy" id="88036"/>
    <lineage>
        <taxon>Eukaryota</taxon>
        <taxon>Viridiplantae</taxon>
        <taxon>Streptophyta</taxon>
        <taxon>Embryophyta</taxon>
        <taxon>Tracheophyta</taxon>
        <taxon>Lycopodiopsida</taxon>
        <taxon>Selaginellales</taxon>
        <taxon>Selaginellaceae</taxon>
        <taxon>Selaginella</taxon>
    </lineage>
</organism>
<dbReference type="AlphaFoldDB" id="D8TBD0"/>
<dbReference type="Gene3D" id="3.40.50.2000">
    <property type="entry name" value="Glycogen Phosphorylase B"/>
    <property type="match status" value="2"/>
</dbReference>
<evidence type="ECO:0000313" key="6">
    <source>
        <dbReference type="Proteomes" id="UP000001514"/>
    </source>
</evidence>
<dbReference type="Pfam" id="PF00201">
    <property type="entry name" value="UDPGT"/>
    <property type="match status" value="1"/>
</dbReference>
<dbReference type="HOGENOM" id="CLU_001724_0_1_1"/>
<dbReference type="Gramene" id="EFJ05995">
    <property type="protein sequence ID" value="EFJ05995"/>
    <property type="gene ID" value="SELMODRAFT_431065"/>
</dbReference>
<dbReference type="eggNOG" id="KOG1192">
    <property type="taxonomic scope" value="Eukaryota"/>
</dbReference>
<dbReference type="Proteomes" id="UP000001514">
    <property type="component" value="Unassembled WGS sequence"/>
</dbReference>
<evidence type="ECO:0000256" key="4">
    <source>
        <dbReference type="RuleBase" id="RU362057"/>
    </source>
</evidence>
<gene>
    <name evidence="5" type="ORF">SELMODRAFT_431065</name>
</gene>
<dbReference type="CDD" id="cd03784">
    <property type="entry name" value="GT1_Gtf-like"/>
    <property type="match status" value="1"/>
</dbReference>
<dbReference type="STRING" id="88036.D8TBD0"/>